<dbReference type="SUPFAM" id="SSF51161">
    <property type="entry name" value="Trimeric LpxA-like enzymes"/>
    <property type="match status" value="1"/>
</dbReference>
<dbReference type="KEGG" id="hla:Hlac_1083"/>
<dbReference type="InterPro" id="IPR005835">
    <property type="entry name" value="NTP_transferase_dom"/>
</dbReference>
<evidence type="ECO:0000259" key="15">
    <source>
        <dbReference type="Pfam" id="PF25087"/>
    </source>
</evidence>
<comment type="pathway">
    <text evidence="2">Nucleotide-sugar biosynthesis; UDP-N-acetyl-alpha-D-glucosamine biosynthesis; UDP-N-acetyl-alpha-D-glucosamine from N-acetyl-alpha-D-glucosamine 1-phosphate: step 1/1.</text>
</comment>
<accession>B9LMU0</accession>
<dbReference type="GO" id="GO:0006048">
    <property type="term" value="P:UDP-N-acetylglucosamine biosynthetic process"/>
    <property type="evidence" value="ECO:0007669"/>
    <property type="project" value="UniProtKB-UniPathway"/>
</dbReference>
<dbReference type="GeneID" id="7400155"/>
<dbReference type="GO" id="GO:0019134">
    <property type="term" value="F:glucosamine-1-phosphate N-acetyltransferase activity"/>
    <property type="evidence" value="ECO:0007669"/>
    <property type="project" value="UniProtKB-EC"/>
</dbReference>
<feature type="domain" description="Nucleotidyl transferase" evidence="14">
    <location>
        <begin position="3"/>
        <end position="227"/>
    </location>
</feature>
<dbReference type="Gene3D" id="3.90.550.10">
    <property type="entry name" value="Spore Coat Polysaccharide Biosynthesis Protein SpsA, Chain A"/>
    <property type="match status" value="1"/>
</dbReference>
<dbReference type="HOGENOM" id="CLU_029499_0_1_2"/>
<reference evidence="16 17" key="1">
    <citation type="journal article" date="2016" name="Stand. Genomic Sci.">
        <title>Complete genome sequence of the Antarctic Halorubrum lacusprofundi type strain ACAM 34.</title>
        <authorList>
            <person name="Anderson I.J."/>
            <person name="DasSarma P."/>
            <person name="Lucas S."/>
            <person name="Copeland A."/>
            <person name="Lapidus A."/>
            <person name="Del Rio T.G."/>
            <person name="Tice H."/>
            <person name="Dalin E."/>
            <person name="Bruce D.C."/>
            <person name="Goodwin L."/>
            <person name="Pitluck S."/>
            <person name="Sims D."/>
            <person name="Brettin T.S."/>
            <person name="Detter J.C."/>
            <person name="Han C.S."/>
            <person name="Larimer F."/>
            <person name="Hauser L."/>
            <person name="Land M."/>
            <person name="Ivanova N."/>
            <person name="Richardson P."/>
            <person name="Cavicchioli R."/>
            <person name="DasSarma S."/>
            <person name="Woese C.R."/>
            <person name="Kyrpides N.C."/>
        </authorList>
    </citation>
    <scope>NUCLEOTIDE SEQUENCE [LARGE SCALE GENOMIC DNA]</scope>
    <source>
        <strain evidence="17">ATCC 49239 / DSM 5036 / JCM 8891 / ACAM 34</strain>
    </source>
</reference>
<dbReference type="InterPro" id="IPR050065">
    <property type="entry name" value="GlmU-like"/>
</dbReference>
<dbReference type="InterPro" id="IPR029044">
    <property type="entry name" value="Nucleotide-diphossugar_trans"/>
</dbReference>
<protein>
    <recommendedName>
        <fullName evidence="7">Bifunctional protein GlmU</fullName>
        <ecNumber evidence="5">2.3.1.157</ecNumber>
        <ecNumber evidence="6">2.7.7.23</ecNumber>
    </recommendedName>
</protein>
<dbReference type="EC" id="2.7.7.23" evidence="6"/>
<dbReference type="SUPFAM" id="SSF53448">
    <property type="entry name" value="Nucleotide-diphospho-sugar transferases"/>
    <property type="match status" value="1"/>
</dbReference>
<evidence type="ECO:0000256" key="4">
    <source>
        <dbReference type="ARBA" id="ARBA00007947"/>
    </source>
</evidence>
<evidence type="ECO:0000256" key="9">
    <source>
        <dbReference type="ARBA" id="ARBA00022695"/>
    </source>
</evidence>
<dbReference type="CDD" id="cd04181">
    <property type="entry name" value="NTP_transferase"/>
    <property type="match status" value="1"/>
</dbReference>
<evidence type="ECO:0000313" key="17">
    <source>
        <dbReference type="Proteomes" id="UP000000740"/>
    </source>
</evidence>
<evidence type="ECO:0000256" key="1">
    <source>
        <dbReference type="ARBA" id="ARBA00005166"/>
    </source>
</evidence>
<dbReference type="RefSeq" id="WP_015909825.1">
    <property type="nucleotide sequence ID" value="NC_012029.1"/>
</dbReference>
<evidence type="ECO:0000256" key="3">
    <source>
        <dbReference type="ARBA" id="ARBA00007707"/>
    </source>
</evidence>
<dbReference type="Pfam" id="PF00483">
    <property type="entry name" value="NTP_transferase"/>
    <property type="match status" value="1"/>
</dbReference>
<dbReference type="InterPro" id="IPR023915">
    <property type="entry name" value="Bifunctiontional_GlmU_arc-type"/>
</dbReference>
<evidence type="ECO:0000313" key="16">
    <source>
        <dbReference type="EMBL" id="ACM56678.1"/>
    </source>
</evidence>
<dbReference type="PANTHER" id="PTHR43584">
    <property type="entry name" value="NUCLEOTIDYL TRANSFERASE"/>
    <property type="match status" value="1"/>
</dbReference>
<evidence type="ECO:0000256" key="11">
    <source>
        <dbReference type="ARBA" id="ARBA00023315"/>
    </source>
</evidence>
<dbReference type="UniPathway" id="UPA00113">
    <property type="reaction ID" value="UER00532"/>
</dbReference>
<dbReference type="Gene3D" id="2.160.10.10">
    <property type="entry name" value="Hexapeptide repeat proteins"/>
    <property type="match status" value="1"/>
</dbReference>
<evidence type="ECO:0000259" key="14">
    <source>
        <dbReference type="Pfam" id="PF00483"/>
    </source>
</evidence>
<evidence type="ECO:0000256" key="7">
    <source>
        <dbReference type="ARBA" id="ARBA00013414"/>
    </source>
</evidence>
<keyword evidence="17" id="KW-1185">Reference proteome</keyword>
<comment type="similarity">
    <text evidence="4">In the N-terminal section; belongs to the N-acetylglucosamine-1-phosphate uridyltransferase family.</text>
</comment>
<dbReference type="EC" id="2.3.1.157" evidence="5"/>
<sequence>MYGVVLAAGRGTRMRPLTDRRPKPLLPVGDRSLLERVFDTVAGVVDEFVVVVGYRGDAIRDAIGESYRGYPVHYVEQAEALGTAHAVAQAEPVVDEDFLVLNGDVVVDASLPRSLADADGTAVAATEVVDPRAYGVLSTTEDGSLAGIVEKPDDPPTNLANVGCYAFPPEVFEYIDRTPESERGEYEITTTIELLLDDGHPIDVAPYEGTWLDVGRPWELLKANELALTEFTDAVENAGTVEEGVHLHGPIVIEEGALVRSGAYVEGPALIREGAEVGPNAYVRGSTVVGPDVHVGHGVEVKNSVLMADASVGHLSYVGDSVLGRGVNFGAGTNVANLRHDDGNVRMTVKGDRVDTGRRKLGAIVGDGAKTGINTSLNAGVKLGAAETTGPGEVLTRDRVSE</sequence>
<dbReference type="InterPro" id="IPR056729">
    <property type="entry name" value="GMPPB_C"/>
</dbReference>
<dbReference type="InterPro" id="IPR011004">
    <property type="entry name" value="Trimer_LpxA-like_sf"/>
</dbReference>
<proteinExistence type="inferred from homology"/>
<feature type="domain" description="Mannose-1-phosphate guanyltransferase C-terminal" evidence="15">
    <location>
        <begin position="266"/>
        <end position="356"/>
    </location>
</feature>
<dbReference type="CDD" id="cd05636">
    <property type="entry name" value="LbH_G1P_TT_C_like"/>
    <property type="match status" value="1"/>
</dbReference>
<evidence type="ECO:0000256" key="10">
    <source>
        <dbReference type="ARBA" id="ARBA00023268"/>
    </source>
</evidence>
<dbReference type="eggNOG" id="arCOG00666">
    <property type="taxonomic scope" value="Archaea"/>
</dbReference>
<evidence type="ECO:0000256" key="13">
    <source>
        <dbReference type="ARBA" id="ARBA00048493"/>
    </source>
</evidence>
<comment type="similarity">
    <text evidence="3">In the C-terminal section; belongs to the transferase hexapeptide repeat family.</text>
</comment>
<comment type="catalytic activity">
    <reaction evidence="12">
        <text>alpha-D-glucosamine 1-phosphate + acetyl-CoA = N-acetyl-alpha-D-glucosamine 1-phosphate + CoA + H(+)</text>
        <dbReference type="Rhea" id="RHEA:13725"/>
        <dbReference type="ChEBI" id="CHEBI:15378"/>
        <dbReference type="ChEBI" id="CHEBI:57287"/>
        <dbReference type="ChEBI" id="CHEBI:57288"/>
        <dbReference type="ChEBI" id="CHEBI:57776"/>
        <dbReference type="ChEBI" id="CHEBI:58516"/>
        <dbReference type="EC" id="2.3.1.157"/>
    </reaction>
</comment>
<dbReference type="PANTHER" id="PTHR43584:SF8">
    <property type="entry name" value="N-ACETYLMURAMATE ALPHA-1-PHOSPHATE URIDYLYLTRANSFERASE"/>
    <property type="match status" value="1"/>
</dbReference>
<dbReference type="Pfam" id="PF25087">
    <property type="entry name" value="GMPPB_C"/>
    <property type="match status" value="1"/>
</dbReference>
<evidence type="ECO:0000256" key="6">
    <source>
        <dbReference type="ARBA" id="ARBA00012457"/>
    </source>
</evidence>
<dbReference type="EMBL" id="CP001365">
    <property type="protein sequence ID" value="ACM56678.1"/>
    <property type="molecule type" value="Genomic_DNA"/>
</dbReference>
<comment type="catalytic activity">
    <reaction evidence="13">
        <text>N-acetyl-alpha-D-glucosamine 1-phosphate + UTP + H(+) = UDP-N-acetyl-alpha-D-glucosamine + diphosphate</text>
        <dbReference type="Rhea" id="RHEA:13509"/>
        <dbReference type="ChEBI" id="CHEBI:15378"/>
        <dbReference type="ChEBI" id="CHEBI:33019"/>
        <dbReference type="ChEBI" id="CHEBI:46398"/>
        <dbReference type="ChEBI" id="CHEBI:57705"/>
        <dbReference type="ChEBI" id="CHEBI:57776"/>
        <dbReference type="EC" id="2.7.7.23"/>
    </reaction>
</comment>
<comment type="pathway">
    <text evidence="1">Nucleotide-sugar biosynthesis; UDP-N-acetyl-alpha-D-glucosamine biosynthesis; N-acetyl-alpha-D-glucosamine 1-phosphate from alpha-D-glucosamine 6-phosphate (route II): step 2/2.</text>
</comment>
<keyword evidence="11" id="KW-0012">Acyltransferase</keyword>
<keyword evidence="10" id="KW-0511">Multifunctional enzyme</keyword>
<dbReference type="Proteomes" id="UP000000740">
    <property type="component" value="Chromosome 1"/>
</dbReference>
<dbReference type="NCBIfam" id="TIGR03992">
    <property type="entry name" value="Arch_glmU"/>
    <property type="match status" value="1"/>
</dbReference>
<organism evidence="16 17">
    <name type="scientific">Halorubrum lacusprofundi (strain ATCC 49239 / DSM 5036 / JCM 8891 / ACAM 34)</name>
    <dbReference type="NCBI Taxonomy" id="416348"/>
    <lineage>
        <taxon>Archaea</taxon>
        <taxon>Methanobacteriati</taxon>
        <taxon>Methanobacteriota</taxon>
        <taxon>Stenosarchaea group</taxon>
        <taxon>Halobacteria</taxon>
        <taxon>Halobacteriales</taxon>
        <taxon>Haloferacaceae</taxon>
        <taxon>Halorubrum</taxon>
    </lineage>
</organism>
<evidence type="ECO:0000256" key="12">
    <source>
        <dbReference type="ARBA" id="ARBA00048247"/>
    </source>
</evidence>
<evidence type="ECO:0000256" key="5">
    <source>
        <dbReference type="ARBA" id="ARBA00012225"/>
    </source>
</evidence>
<name>B9LMU0_HALLT</name>
<evidence type="ECO:0000256" key="8">
    <source>
        <dbReference type="ARBA" id="ARBA00022679"/>
    </source>
</evidence>
<dbReference type="AlphaFoldDB" id="B9LMU0"/>
<evidence type="ECO:0000256" key="2">
    <source>
        <dbReference type="ARBA" id="ARBA00005208"/>
    </source>
</evidence>
<keyword evidence="9" id="KW-0548">Nucleotidyltransferase</keyword>
<keyword evidence="8 16" id="KW-0808">Transferase</keyword>
<gene>
    <name evidence="16" type="ordered locus">Hlac_1083</name>
</gene>
<dbReference type="GO" id="GO:0003977">
    <property type="term" value="F:UDP-N-acetylglucosamine diphosphorylase activity"/>
    <property type="evidence" value="ECO:0007669"/>
    <property type="project" value="UniProtKB-EC"/>
</dbReference>